<keyword evidence="2" id="KW-1185">Reference proteome</keyword>
<dbReference type="EMBL" id="HG001749">
    <property type="protein sequence ID" value="CDF35858.1"/>
    <property type="molecule type" value="Genomic_DNA"/>
</dbReference>
<dbReference type="GeneID" id="17323386"/>
<dbReference type="KEGG" id="ccp:CHC_T00004304001"/>
<evidence type="ECO:0000313" key="1">
    <source>
        <dbReference type="EMBL" id="CDF35858.1"/>
    </source>
</evidence>
<dbReference type="Proteomes" id="UP000012073">
    <property type="component" value="Unassembled WGS sequence"/>
</dbReference>
<sequence>MVQLFFKNAAINLLMALSTIY</sequence>
<dbReference type="Gramene" id="CDF35858">
    <property type="protein sequence ID" value="CDF35858"/>
    <property type="gene ID" value="CHC_T00004304001"/>
</dbReference>
<dbReference type="AlphaFoldDB" id="R7QDJ7"/>
<dbReference type="RefSeq" id="XP_005715677.1">
    <property type="nucleotide sequence ID" value="XM_005715620.1"/>
</dbReference>
<accession>R7QDJ7</accession>
<name>R7QDJ7_CHOCR</name>
<gene>
    <name evidence="1" type="ORF">CHC_T00004304001</name>
</gene>
<evidence type="ECO:0000313" key="2">
    <source>
        <dbReference type="Proteomes" id="UP000012073"/>
    </source>
</evidence>
<reference evidence="2" key="1">
    <citation type="journal article" date="2013" name="Proc. Natl. Acad. Sci. U.S.A.">
        <title>Genome structure and metabolic features in the red seaweed Chondrus crispus shed light on evolution of the Archaeplastida.</title>
        <authorList>
            <person name="Collen J."/>
            <person name="Porcel B."/>
            <person name="Carre W."/>
            <person name="Ball S.G."/>
            <person name="Chaparro C."/>
            <person name="Tonon T."/>
            <person name="Barbeyron T."/>
            <person name="Michel G."/>
            <person name="Noel B."/>
            <person name="Valentin K."/>
            <person name="Elias M."/>
            <person name="Artiguenave F."/>
            <person name="Arun A."/>
            <person name="Aury J.M."/>
            <person name="Barbosa-Neto J.F."/>
            <person name="Bothwell J.H."/>
            <person name="Bouget F.Y."/>
            <person name="Brillet L."/>
            <person name="Cabello-Hurtado F."/>
            <person name="Capella-Gutierrez S."/>
            <person name="Charrier B."/>
            <person name="Cladiere L."/>
            <person name="Cock J.M."/>
            <person name="Coelho S.M."/>
            <person name="Colleoni C."/>
            <person name="Czjzek M."/>
            <person name="Da Silva C."/>
            <person name="Delage L."/>
            <person name="Denoeud F."/>
            <person name="Deschamps P."/>
            <person name="Dittami S.M."/>
            <person name="Gabaldon T."/>
            <person name="Gachon C.M."/>
            <person name="Groisillier A."/>
            <person name="Herve C."/>
            <person name="Jabbari K."/>
            <person name="Katinka M."/>
            <person name="Kloareg B."/>
            <person name="Kowalczyk N."/>
            <person name="Labadie K."/>
            <person name="Leblanc C."/>
            <person name="Lopez P.J."/>
            <person name="McLachlan D.H."/>
            <person name="Meslet-Cladiere L."/>
            <person name="Moustafa A."/>
            <person name="Nehr Z."/>
            <person name="Nyvall Collen P."/>
            <person name="Panaud O."/>
            <person name="Partensky F."/>
            <person name="Poulain J."/>
            <person name="Rensing S.A."/>
            <person name="Rousvoal S."/>
            <person name="Samson G."/>
            <person name="Symeonidi A."/>
            <person name="Weissenbach J."/>
            <person name="Zambounis A."/>
            <person name="Wincker P."/>
            <person name="Boyen C."/>
        </authorList>
    </citation>
    <scope>NUCLEOTIDE SEQUENCE [LARGE SCALE GENOMIC DNA]</scope>
    <source>
        <strain evidence="2">cv. Stackhouse</strain>
    </source>
</reference>
<organism evidence="1 2">
    <name type="scientific">Chondrus crispus</name>
    <name type="common">Carrageen Irish moss</name>
    <name type="synonym">Polymorpha crispa</name>
    <dbReference type="NCBI Taxonomy" id="2769"/>
    <lineage>
        <taxon>Eukaryota</taxon>
        <taxon>Rhodophyta</taxon>
        <taxon>Florideophyceae</taxon>
        <taxon>Rhodymeniophycidae</taxon>
        <taxon>Gigartinales</taxon>
        <taxon>Gigartinaceae</taxon>
        <taxon>Chondrus</taxon>
    </lineage>
</organism>
<protein>
    <submittedName>
        <fullName evidence="1">Uncharacterized protein</fullName>
    </submittedName>
</protein>
<proteinExistence type="predicted"/>